<organism evidence="1 2">
    <name type="scientific">Clostridium facile</name>
    <dbReference type="NCBI Taxonomy" id="2763035"/>
    <lineage>
        <taxon>Bacteria</taxon>
        <taxon>Bacillati</taxon>
        <taxon>Bacillota</taxon>
        <taxon>Clostridia</taxon>
        <taxon>Eubacteriales</taxon>
        <taxon>Clostridiaceae</taxon>
        <taxon>Clostridium</taxon>
    </lineage>
</organism>
<name>A0ABR7IRM4_9CLOT</name>
<dbReference type="Proteomes" id="UP000649151">
    <property type="component" value="Unassembled WGS sequence"/>
</dbReference>
<dbReference type="RefSeq" id="WP_069987273.1">
    <property type="nucleotide sequence ID" value="NZ_JACOQK010000001.1"/>
</dbReference>
<reference evidence="1 2" key="1">
    <citation type="submission" date="2020-08" db="EMBL/GenBank/DDBJ databases">
        <title>Genome public.</title>
        <authorList>
            <person name="Liu C."/>
            <person name="Sun Q."/>
        </authorList>
    </citation>
    <scope>NUCLEOTIDE SEQUENCE [LARGE SCALE GENOMIC DNA]</scope>
    <source>
        <strain evidence="1 2">NSJ-27</strain>
    </source>
</reference>
<gene>
    <name evidence="1" type="ORF">H8Z77_07195</name>
</gene>
<keyword evidence="2" id="KW-1185">Reference proteome</keyword>
<proteinExistence type="predicted"/>
<sequence>MGFELWTFKKITDYWDNTKENSIYHFSQIIGNYSEQQKEATYREISQLLRDYTKLIDDFQLARLAFYILDEIYISVNHMPEYNEKVVEYLQKTAGTIFEQMEERNIAVHYLCNNKFHSYHLPMFVFKHCFMPARVRYICAHEVAKTLMRKDGLQNHEMEAHLEEYLPKARPLVEEMIEICHNENVSYVYLEIGGVEQDFMRSMSFVHAPGTMTVVRSLAPEVGSKCQLWWAPMEAEANK</sequence>
<comment type="caution">
    <text evidence="1">The sequence shown here is derived from an EMBL/GenBank/DDBJ whole genome shotgun (WGS) entry which is preliminary data.</text>
</comment>
<evidence type="ECO:0000313" key="1">
    <source>
        <dbReference type="EMBL" id="MBC5787801.1"/>
    </source>
</evidence>
<dbReference type="EMBL" id="JACOQK010000001">
    <property type="protein sequence ID" value="MBC5787801.1"/>
    <property type="molecule type" value="Genomic_DNA"/>
</dbReference>
<accession>A0ABR7IRM4</accession>
<protein>
    <submittedName>
        <fullName evidence="1">Uncharacterized protein</fullName>
    </submittedName>
</protein>
<evidence type="ECO:0000313" key="2">
    <source>
        <dbReference type="Proteomes" id="UP000649151"/>
    </source>
</evidence>